<dbReference type="RefSeq" id="WP_062412884.1">
    <property type="nucleotide sequence ID" value="NZ_JAJCIO010000001.1"/>
</dbReference>
<feature type="domain" description="Polymerase beta nucleotidyltransferase" evidence="1">
    <location>
        <begin position="28"/>
        <end position="98"/>
    </location>
</feature>
<dbReference type="EMBL" id="JANGEW010000001">
    <property type="protein sequence ID" value="MCQ5341506.1"/>
    <property type="molecule type" value="Genomic_DNA"/>
</dbReference>
<reference evidence="2 3" key="1">
    <citation type="submission" date="2022-06" db="EMBL/GenBank/DDBJ databases">
        <title>Isolation of gut microbiota from human fecal samples.</title>
        <authorList>
            <person name="Pamer E.G."/>
            <person name="Barat B."/>
            <person name="Waligurski E."/>
            <person name="Medina S."/>
            <person name="Paddock L."/>
            <person name="Mostad J."/>
        </authorList>
    </citation>
    <scope>NUCLEOTIDE SEQUENCE [LARGE SCALE GENOMIC DNA]</scope>
    <source>
        <strain evidence="2 3">DFI.1.1</strain>
    </source>
</reference>
<dbReference type="InterPro" id="IPR043519">
    <property type="entry name" value="NT_sf"/>
</dbReference>
<dbReference type="Gene3D" id="3.30.460.10">
    <property type="entry name" value="Beta Polymerase, domain 2"/>
    <property type="match status" value="1"/>
</dbReference>
<dbReference type="PANTHER" id="PTHR43852:SF2">
    <property type="entry name" value="PROTEIN ADENYLYLTRANSFERASE MNTA"/>
    <property type="match status" value="1"/>
</dbReference>
<dbReference type="SUPFAM" id="SSF81301">
    <property type="entry name" value="Nucleotidyltransferase"/>
    <property type="match status" value="1"/>
</dbReference>
<dbReference type="CDD" id="cd05403">
    <property type="entry name" value="NT_KNTase_like"/>
    <property type="match status" value="1"/>
</dbReference>
<dbReference type="InterPro" id="IPR052930">
    <property type="entry name" value="TA_antitoxin_MntA"/>
</dbReference>
<accession>A0ABT1SNR7</accession>
<dbReference type="Proteomes" id="UP001206692">
    <property type="component" value="Unassembled WGS sequence"/>
</dbReference>
<protein>
    <submittedName>
        <fullName evidence="2">Nucleotidyltransferase domain-containing protein</fullName>
    </submittedName>
</protein>
<evidence type="ECO:0000313" key="2">
    <source>
        <dbReference type="EMBL" id="MCQ5341506.1"/>
    </source>
</evidence>
<name>A0ABT1SNR7_9FIRM</name>
<dbReference type="NCBIfam" id="NF047752">
    <property type="entry name" value="MntA_antitoxin"/>
    <property type="match status" value="1"/>
</dbReference>
<organism evidence="2 3">
    <name type="scientific">Megasphaera massiliensis</name>
    <dbReference type="NCBI Taxonomy" id="1232428"/>
    <lineage>
        <taxon>Bacteria</taxon>
        <taxon>Bacillati</taxon>
        <taxon>Bacillota</taxon>
        <taxon>Negativicutes</taxon>
        <taxon>Veillonellales</taxon>
        <taxon>Veillonellaceae</taxon>
        <taxon>Megasphaera</taxon>
    </lineage>
</organism>
<evidence type="ECO:0000313" key="3">
    <source>
        <dbReference type="Proteomes" id="UP001206692"/>
    </source>
</evidence>
<evidence type="ECO:0000259" key="1">
    <source>
        <dbReference type="Pfam" id="PF18765"/>
    </source>
</evidence>
<proteinExistence type="predicted"/>
<comment type="caution">
    <text evidence="2">The sequence shown here is derived from an EMBL/GenBank/DDBJ whole genome shotgun (WGS) entry which is preliminary data.</text>
</comment>
<gene>
    <name evidence="2" type="ORF">NE675_00445</name>
</gene>
<dbReference type="Pfam" id="PF18765">
    <property type="entry name" value="Polbeta"/>
    <property type="match status" value="1"/>
</dbReference>
<dbReference type="InterPro" id="IPR041633">
    <property type="entry name" value="Polbeta"/>
</dbReference>
<keyword evidence="3" id="KW-1185">Reference proteome</keyword>
<sequence>MIVDSRNEQPVQRVKDLVLQYFEGRNVRIYLFGSWARGEQKRSSDIDIAIESRDDISYELTLLRERLEESTISRQVDVVDMHHAGAALCRRIRREGILWKDLQSGID</sequence>
<dbReference type="PANTHER" id="PTHR43852">
    <property type="entry name" value="NUCLEOTIDYLTRANSFERASE"/>
    <property type="match status" value="1"/>
</dbReference>